<dbReference type="AlphaFoldDB" id="A0A8J6PEK2"/>
<evidence type="ECO:0000313" key="2">
    <source>
        <dbReference type="EMBL" id="MBC9812590.1"/>
    </source>
</evidence>
<protein>
    <submittedName>
        <fullName evidence="2">Uncharacterized protein</fullName>
    </submittedName>
</protein>
<keyword evidence="3" id="KW-1185">Reference proteome</keyword>
<evidence type="ECO:0000313" key="3">
    <source>
        <dbReference type="Proteomes" id="UP000652681"/>
    </source>
</evidence>
<accession>A0A8J6PEK2</accession>
<dbReference type="RefSeq" id="WP_163492742.1">
    <property type="nucleotide sequence ID" value="NZ_JACVEL010000005.1"/>
</dbReference>
<feature type="chain" id="PRO_5035274495" evidence="1">
    <location>
        <begin position="19"/>
        <end position="122"/>
    </location>
</feature>
<comment type="caution">
    <text evidence="2">The sequence shown here is derived from an EMBL/GenBank/DDBJ whole genome shotgun (WGS) entry which is preliminary data.</text>
</comment>
<dbReference type="Proteomes" id="UP000652681">
    <property type="component" value="Unassembled WGS sequence"/>
</dbReference>
<keyword evidence="1" id="KW-0732">Signal</keyword>
<evidence type="ECO:0000256" key="1">
    <source>
        <dbReference type="SAM" id="SignalP"/>
    </source>
</evidence>
<feature type="signal peptide" evidence="1">
    <location>
        <begin position="1"/>
        <end position="18"/>
    </location>
</feature>
<reference evidence="2" key="1">
    <citation type="submission" date="2020-09" db="EMBL/GenBank/DDBJ databases">
        <title>Taishania pollutisoli gen. nov., sp. nov., Isolated from Tetrabromobisphenol A-Contaminated Soil.</title>
        <authorList>
            <person name="Chen Q."/>
        </authorList>
    </citation>
    <scope>NUCLEOTIDE SEQUENCE</scope>
    <source>
        <strain evidence="2">CZZ-1</strain>
    </source>
</reference>
<proteinExistence type="predicted"/>
<sequence>MKIANVLMFSILTSFSFAQEYSQMPGVVQQKMDANKASGMDLYNGVIATFDVDLSNLQESEIQAFKNQITADPRVKNFTLTADGTKLILVSEGQYTIKDIKAYVVTTSAAIQNYSSVYSVED</sequence>
<gene>
    <name evidence="2" type="ORF">H9Y05_08920</name>
</gene>
<organism evidence="2 3">
    <name type="scientific">Taishania pollutisoli</name>
    <dbReference type="NCBI Taxonomy" id="2766479"/>
    <lineage>
        <taxon>Bacteria</taxon>
        <taxon>Pseudomonadati</taxon>
        <taxon>Bacteroidota</taxon>
        <taxon>Flavobacteriia</taxon>
        <taxon>Flavobacteriales</taxon>
        <taxon>Crocinitomicaceae</taxon>
        <taxon>Taishania</taxon>
    </lineage>
</organism>
<dbReference type="EMBL" id="JACVEL010000005">
    <property type="protein sequence ID" value="MBC9812590.1"/>
    <property type="molecule type" value="Genomic_DNA"/>
</dbReference>
<name>A0A8J6PEK2_9FLAO</name>